<keyword evidence="4" id="KW-0833">Ubl conjugation pathway</keyword>
<dbReference type="PANTHER" id="PTHR13367">
    <property type="entry name" value="UBIQUITIN THIOESTERASE"/>
    <property type="match status" value="1"/>
</dbReference>
<name>A0A9P9WAS7_9PEZI</name>
<feature type="domain" description="DUF6606" evidence="9">
    <location>
        <begin position="7"/>
        <end position="279"/>
    </location>
</feature>
<dbReference type="InterPro" id="IPR022099">
    <property type="entry name" value="DUF3638"/>
</dbReference>
<dbReference type="Pfam" id="PF12359">
    <property type="entry name" value="DUF3645"/>
    <property type="match status" value="1"/>
</dbReference>
<accession>A0A9P9WAS7</accession>
<comment type="catalytic activity">
    <reaction evidence="1">
        <text>Thiol-dependent hydrolysis of ester, thioester, amide, peptide and isopeptide bonds formed by the C-terminal Gly of ubiquitin (a 76-residue protein attached to proteins as an intracellular targeting signal).</text>
        <dbReference type="EC" id="3.4.19.12"/>
    </reaction>
</comment>
<proteinExistence type="predicted"/>
<evidence type="ECO:0000256" key="2">
    <source>
        <dbReference type="ARBA" id="ARBA00012759"/>
    </source>
</evidence>
<dbReference type="InterPro" id="IPR051346">
    <property type="entry name" value="OTU_Deubiquitinase"/>
</dbReference>
<evidence type="ECO:0000313" key="10">
    <source>
        <dbReference type="EMBL" id="KAI1855789.1"/>
    </source>
</evidence>
<evidence type="ECO:0000259" key="7">
    <source>
        <dbReference type="Pfam" id="PF12340"/>
    </source>
</evidence>
<sequence length="3073" mass="347156">MDALRAVFNHLVLPYHLPGRADDDADALSHDVLRRLISACDVILDMADEPWKQSFQNLKRSLDVCSQLNVGGIDKMALLDHFRKLCPGYMLILHVREQNAALLIRREDLDDGRNVIFEAFETSPTSQDVLAAGHALQWDFPGRSARIPFSEFADEGFQESLSGFLEQASMESLPFLQASTKKAGVSVVEVRDTTDPALITQMLLPLLEALGCHFDAPLLRKSIRDDVNINNAELPWRRLPFWLVLRVASQRQLSLELGNQQGRFAYKCLMGILFSSLLEKCTDHLEPELVATLRAKLCRRMAKLEADCAALGASRTTACRSILERLRPLVKALVDVTTSHLNTSWESFKRATARRVPKLPCRVGEDNFHLSLPNSRSYFDELLSFKPVQDRNNTSYCLPQSLDKSIMQSQNFTQQVFRLRTTEMGIVVQSKAPIPRRRLEGRCTDVARQIHDYIEAAGTLYGSDPEHLSAKLLHLFLLWVYLERCVIILRPIIGHHRPAFVPELLDVLQLPTVAEMSHLREIQSYLNERHQTSWYDSVLGPLDENCLAVRFVSSSPEMLALGDRIQSASDEARDAKEHEWLAACENYDRHTKDFSNGVCRCSTDPSSGKINVDGCKKCWHGRVRKRISIDAHEDFLPKKNPARSIMIFELGMPEFISAYRNATWKILHSFAHPCRVSTSPKPMVALRDCKAVSAFASANMQSVSLASVIKCFSQTHYKFRRGKVPCKDILLPFAAKFQLYDGETGLWVHDLKKDLTLQHLCGVYVPNALKVQLLALDLHPPTVTRGPSSYEIQANQSTVPPGLSVHESSAYQKILGGNARRWINILVEMSSSNLNFSNDETMRLICQAAVQAGPQLADNVLGAAHCIFEEADFASRLTEVVEMKLQTIRTNWRENNYMELLVTLALRLYSLSEEPSRTKATSLLKTARNATLTWTSRLRTEVRDASTASIAEHSARYGFYAALLCRRTFATHAEKTQALDATDLASWIQASLALQEFQLGNIDSLPPREKALLIRDAKMTYNLQPLLRSACELYPSSIGNGIARSWSEDPNESRLSFSDWTFLESPEDQWAAATFSSGSRFSTTQTVHCNVVEGHLLVNRHSRGKLPLEIRQDPAIRELFGDQHLLAYPSHYPGMTHRLEACWYNQEIHFGVRQGQVTVRTISRNGLLEFIPKHIFSNSESFDLPAELMDNCVHWLNLDTKCIEVRRRPSIWVKRPRDWQITLQPRIAYRGNVRLVNPQSSIFSEIAGIFRYFVQPEWLTVFQPTSEASRLTVEIRQMDLSFYVNGRGILQCRQLGAEIDTNQDAGTWYGLRSKIVLKDIPVFSRSIIVPLAQTKHRRLGIHVDVRMEETGEYGRYRIDSILGRLSCAPEPRLLYTLAHCHALTSFCLPDRLTSRTGSEEALAILRSGASKPWTRLGAGALGILIQLQTLTPQREYYPAKNKRLQRVNWDKNLTASIQHDSYDSLVCSIIAESQRLAKFSHESLDVVGSAEPSHLRFRGERQREIYERPTIDYGHKTRLPAVYASRDRKVTFQGENVYSVSQMLLHGYSSFPQISPLLSYLESYKVIGGFRNGGGSVTNARPLISQIEEPIAERWGELVNFCRLEKNDTAVLFCLALLAFHPKPSMDVVRSLAAFHYIDYLKDLEVPDFPSFVNLSSSQVPPLPDLERFLESAYRSFQPTYVCGNGKLRKRSQTDAAKHQELCEEEAHEFAACIQKQWPIAADDLLAEGLEFRCIDMAAAIEAIKPEWERRRANMILKAFVGRVQATLDSRRGMINTAKLVSWNDNPPEFGLQSPKPVHPSLQCDMLVKVGPKLDIDGVDLVLNCASTREGRRTTMASEDQFRSEIGEFERILKKFKMPDDPLRQQYADDLLQSLVAARNLDQSEARHSIPAKEIVTSSFLRLQEDLAVYLDRIRTSLATGDPRAEWLRAGGIWPCESPLSLLTLLRSTATHEFGPGMKEALVHCGVTFANLQRLARILRALSRDDGRALTEEMRNPGHENWSPFEMTDWLLIEIDSNLLIRPEQVDVARAIIDPHSKQNSVLQMNMGKGKTSCIVPMVIATLADGMNMSRLVVPKALLMQTAQTVQLRLGGLVGREVRHLPFSRRTPTTPEMLELYAEIHRDVRAKNGLILTSHEHVLSYELSGKQQLVDNKLEVARKMMSFQSWLNKTCRDVLDESDFTLSTKTQLNYPSGSETAVDGHPGRWQVSQGLLAMAFGHMASLKRRFPGSIDVIKKSASIPEVRFLRSDVEIALHTLLLEGICTGKTTFLRSTGPINVKAKAAIQKVLCQEEYDESAFSTATTAFINDAAATKKLLVVRGLLLNKILVLCLSKRWNVHYGLHAGRHPIAVPFEAKGTPSEQSEFGHPDVAILFTSLAFYYSGLAQNQFRESLQLVLQSDDPAAQYERWTSGCKGIPPALLHWNMINTDDTAQMELLWRHVRLDRVVVDHYLNHFVFPAHAKQFEVKLQASAWDVPLFNPEAPGGARTTGFSGTNDNRTLLPLTIQQDDLSSLRHTNAEVLLYLLQPRNRGYHVMIESSGKPLTEHQLLERLWANNIRLLIDAGAYVQEMDNQTLAKTWLSVDHKAKAAVYFGQDNRAYVHYRSEIKNDVPLLATPFADNLDECLVYLDEAHTRGVDLKFPLSARGALTLALKQTKDFTMQAAMRLRQLGTTQSVTFFAPPDVDRSIKDFCSLQEHGKIDSSHVVSWLLEQTCRVNEDLQTLHVAQGLDFCRRTDAQWRYSNFFSSKSDRDKLLDVLRQPERQTLEQLYGADFLKTSKRGHQHLLIPTLRDFTETLSKYTSRRSLLPAGALDEVEQEREVQVQLEQVRQTQRPPRYQSLTWPGLHPAISHFVRSGALSEPSFPNALTYVGCTTLGVKHGVRGTGSSLSVSKEFMRTVADPAPADNFMRPVEWILWSPLTETALVITPEEAEELIPSLRLDGITARVHLIAYAAPATRAMLCFNDMRYYCLPALPKEHNFPTWFRFELGILAGRLFVEPQEWDFLTASLGLSVTKTDDCSEVSEETTHSAMKGPTIKFSDDPAAFLLDWLAFRRKTEDVLHTPMGYICTGRKLDEN</sequence>
<keyword evidence="11" id="KW-1185">Reference proteome</keyword>
<evidence type="ECO:0000256" key="1">
    <source>
        <dbReference type="ARBA" id="ARBA00000707"/>
    </source>
</evidence>
<keyword evidence="3" id="KW-0645">Protease</keyword>
<evidence type="ECO:0000256" key="6">
    <source>
        <dbReference type="ARBA" id="ARBA00022807"/>
    </source>
</evidence>
<keyword evidence="6" id="KW-0788">Thiol protease</keyword>
<dbReference type="Pfam" id="PF20255">
    <property type="entry name" value="DUF6606"/>
    <property type="match status" value="1"/>
</dbReference>
<evidence type="ECO:0000256" key="4">
    <source>
        <dbReference type="ARBA" id="ARBA00022786"/>
    </source>
</evidence>
<dbReference type="EMBL" id="JAFIMR010000050">
    <property type="protein sequence ID" value="KAI1855789.1"/>
    <property type="molecule type" value="Genomic_DNA"/>
</dbReference>
<evidence type="ECO:0000259" key="9">
    <source>
        <dbReference type="Pfam" id="PF20255"/>
    </source>
</evidence>
<evidence type="ECO:0000313" key="11">
    <source>
        <dbReference type="Proteomes" id="UP000829685"/>
    </source>
</evidence>
<reference evidence="10" key="1">
    <citation type="submission" date="2021-03" db="EMBL/GenBank/DDBJ databases">
        <title>Revisited historic fungal species revealed as producer of novel bioactive compounds through whole genome sequencing and comparative genomics.</title>
        <authorList>
            <person name="Vignolle G.A."/>
            <person name="Hochenegger N."/>
            <person name="Mach R.L."/>
            <person name="Mach-Aigner A.R."/>
            <person name="Javad Rahimi M."/>
            <person name="Salim K.A."/>
            <person name="Chan C.M."/>
            <person name="Lim L.B.L."/>
            <person name="Cai F."/>
            <person name="Druzhinina I.S."/>
            <person name="U'Ren J.M."/>
            <person name="Derntl C."/>
        </authorList>
    </citation>
    <scope>NUCLEOTIDE SEQUENCE</scope>
    <source>
        <strain evidence="10">TUCIM 5799</strain>
    </source>
</reference>
<organism evidence="10 11">
    <name type="scientific">Neoarthrinium moseri</name>
    <dbReference type="NCBI Taxonomy" id="1658444"/>
    <lineage>
        <taxon>Eukaryota</taxon>
        <taxon>Fungi</taxon>
        <taxon>Dikarya</taxon>
        <taxon>Ascomycota</taxon>
        <taxon>Pezizomycotina</taxon>
        <taxon>Sordariomycetes</taxon>
        <taxon>Xylariomycetidae</taxon>
        <taxon>Amphisphaeriales</taxon>
        <taxon>Apiosporaceae</taxon>
        <taxon>Neoarthrinium</taxon>
    </lineage>
</organism>
<dbReference type="SUPFAM" id="SSF52540">
    <property type="entry name" value="P-loop containing nucleoside triphosphate hydrolases"/>
    <property type="match status" value="1"/>
</dbReference>
<dbReference type="InterPro" id="IPR027417">
    <property type="entry name" value="P-loop_NTPase"/>
</dbReference>
<dbReference type="PANTHER" id="PTHR13367:SF33">
    <property type="entry name" value="P-LOOP CONTAINING NUCLEOSIDE TRIPHOSPHATE HYDROLASE PROTEIN"/>
    <property type="match status" value="1"/>
</dbReference>
<protein>
    <recommendedName>
        <fullName evidence="2">ubiquitinyl hydrolase 1</fullName>
        <ecNumber evidence="2">3.4.19.12</ecNumber>
    </recommendedName>
</protein>
<dbReference type="Proteomes" id="UP000829685">
    <property type="component" value="Unassembled WGS sequence"/>
</dbReference>
<evidence type="ECO:0000256" key="5">
    <source>
        <dbReference type="ARBA" id="ARBA00022801"/>
    </source>
</evidence>
<feature type="domain" description="DUF3638" evidence="7">
    <location>
        <begin position="1999"/>
        <end position="2221"/>
    </location>
</feature>
<comment type="caution">
    <text evidence="10">The sequence shown here is derived from an EMBL/GenBank/DDBJ whole genome shotgun (WGS) entry which is preliminary data.</text>
</comment>
<dbReference type="GO" id="GO:0004843">
    <property type="term" value="F:cysteine-type deubiquitinase activity"/>
    <property type="evidence" value="ECO:0007669"/>
    <property type="project" value="UniProtKB-EC"/>
</dbReference>
<dbReference type="GO" id="GO:0006508">
    <property type="term" value="P:proteolysis"/>
    <property type="evidence" value="ECO:0007669"/>
    <property type="project" value="UniProtKB-KW"/>
</dbReference>
<dbReference type="InterPro" id="IPR046541">
    <property type="entry name" value="DUF6606"/>
</dbReference>
<dbReference type="InterPro" id="IPR022105">
    <property type="entry name" value="DUF3645"/>
</dbReference>
<dbReference type="EC" id="3.4.19.12" evidence="2"/>
<keyword evidence="5" id="KW-0378">Hydrolase</keyword>
<feature type="domain" description="DUF3645" evidence="8">
    <location>
        <begin position="2343"/>
        <end position="2373"/>
    </location>
</feature>
<evidence type="ECO:0000259" key="8">
    <source>
        <dbReference type="Pfam" id="PF12359"/>
    </source>
</evidence>
<gene>
    <name evidence="10" type="ORF">JX265_012234</name>
</gene>
<evidence type="ECO:0000256" key="3">
    <source>
        <dbReference type="ARBA" id="ARBA00022670"/>
    </source>
</evidence>
<dbReference type="Pfam" id="PF12340">
    <property type="entry name" value="DUF3638"/>
    <property type="match status" value="1"/>
</dbReference>